<organism evidence="1 2">
    <name type="scientific">Chryseobacterium formosense</name>
    <dbReference type="NCBI Taxonomy" id="236814"/>
    <lineage>
        <taxon>Bacteria</taxon>
        <taxon>Pseudomonadati</taxon>
        <taxon>Bacteroidota</taxon>
        <taxon>Flavobacteriia</taxon>
        <taxon>Flavobacteriales</taxon>
        <taxon>Weeksellaceae</taxon>
        <taxon>Chryseobacterium group</taxon>
        <taxon>Chryseobacterium</taxon>
    </lineage>
</organism>
<dbReference type="eggNOG" id="ENOG503000C">
    <property type="taxonomic scope" value="Bacteria"/>
</dbReference>
<evidence type="ECO:0000313" key="1">
    <source>
        <dbReference type="EMBL" id="KFF00459.1"/>
    </source>
</evidence>
<protein>
    <submittedName>
        <fullName evidence="1">Uncharacterized protein</fullName>
    </submittedName>
</protein>
<dbReference type="Proteomes" id="UP000028713">
    <property type="component" value="Unassembled WGS sequence"/>
</dbReference>
<dbReference type="AlphaFoldDB" id="A0A085Z7P5"/>
<evidence type="ECO:0000313" key="2">
    <source>
        <dbReference type="Proteomes" id="UP000028713"/>
    </source>
</evidence>
<dbReference type="STRING" id="236814.IX39_07375"/>
<gene>
    <name evidence="1" type="ORF">IX39_07375</name>
</gene>
<accession>A0A085Z7P5</accession>
<name>A0A085Z7P5_9FLAO</name>
<dbReference type="EMBL" id="JPRP01000001">
    <property type="protein sequence ID" value="KFF00459.1"/>
    <property type="molecule type" value="Genomic_DNA"/>
</dbReference>
<sequence length="251" mass="29803">MKKIFFYLIVIVFYQCQAQKKTTHTNSPMNIIDSSFEKLNINNSTLLKTKKRYGTTEPPKYIVNLNETLQSGALIETYGLLDSYYDQWITPSQGWFKYYKEFYSDGNIKLKRIYNKTSDGNYGFLYEFDKQGKLVKTTNFEKDWKTFFTGITGIANKNAKKFNYKVDTSDDGVITSKDNQQWDKEYVKIWRKDQGGKKLWFIGFNKGHYENSDDKKVERVVIVIDDVTGKEIKKLHYFDWYNRNFKELDEN</sequence>
<proteinExistence type="predicted"/>
<reference evidence="1 2" key="1">
    <citation type="submission" date="2014-07" db="EMBL/GenBank/DDBJ databases">
        <title>Genome of Chryseobacterium formosense LMG 24722.</title>
        <authorList>
            <person name="Pipes S.E."/>
            <person name="Stropko S.J."/>
            <person name="Newman J.D."/>
        </authorList>
    </citation>
    <scope>NUCLEOTIDE SEQUENCE [LARGE SCALE GENOMIC DNA]</scope>
    <source>
        <strain evidence="1 2">LMG 24722</strain>
    </source>
</reference>
<comment type="caution">
    <text evidence="1">The sequence shown here is derived from an EMBL/GenBank/DDBJ whole genome shotgun (WGS) entry which is preliminary data.</text>
</comment>
<keyword evidence="2" id="KW-1185">Reference proteome</keyword>
<dbReference type="OrthoDB" id="1272714at2"/>
<dbReference type="RefSeq" id="WP_034674697.1">
    <property type="nucleotide sequence ID" value="NZ_FPAP01000001.1"/>
</dbReference>